<dbReference type="SUPFAM" id="SSF56672">
    <property type="entry name" value="DNA/RNA polymerases"/>
    <property type="match status" value="1"/>
</dbReference>
<dbReference type="Gene3D" id="1.10.287.690">
    <property type="entry name" value="Helix hairpin bin"/>
    <property type="match status" value="1"/>
</dbReference>
<dbReference type="AlphaFoldDB" id="A0A151JMG6"/>
<evidence type="ECO:0008006" key="3">
    <source>
        <dbReference type="Google" id="ProtNLM"/>
    </source>
</evidence>
<organism evidence="1 2">
    <name type="scientific">Trachymyrmex cornetzi</name>
    <dbReference type="NCBI Taxonomy" id="471704"/>
    <lineage>
        <taxon>Eukaryota</taxon>
        <taxon>Metazoa</taxon>
        <taxon>Ecdysozoa</taxon>
        <taxon>Arthropoda</taxon>
        <taxon>Hexapoda</taxon>
        <taxon>Insecta</taxon>
        <taxon>Pterygota</taxon>
        <taxon>Neoptera</taxon>
        <taxon>Endopterygota</taxon>
        <taxon>Hymenoptera</taxon>
        <taxon>Apocrita</taxon>
        <taxon>Aculeata</taxon>
        <taxon>Formicoidea</taxon>
        <taxon>Formicidae</taxon>
        <taxon>Myrmicinae</taxon>
        <taxon>Trachymyrmex</taxon>
    </lineage>
</organism>
<protein>
    <recommendedName>
        <fullName evidence="3">DNA-directed DNA polymerase</fullName>
    </recommendedName>
</protein>
<sequence length="193" mass="22035">ECGDNDDDAKERYLREYEKTEGIVLDRNNITRNSGLGSVAKLCLNSFWGKFGQRTNLPNTEIVKSYQRLMTLLTSPEHEITDILPVNNEVIFVSWRLREEAVASSPMTNVVIAANTTALARLKLYDYLEKLDKRVLYYDTDSCIYLSTGEPNEYEPRTGNFLGDMTDELESYGRGSYIESFVSGGQKFYSYIV</sequence>
<dbReference type="InterPro" id="IPR023211">
    <property type="entry name" value="DNA_pol_palm_dom_sf"/>
</dbReference>
<gene>
    <name evidence="1" type="ORF">ALC57_03138</name>
</gene>
<accession>A0A151JMG6</accession>
<dbReference type="InterPro" id="IPR043502">
    <property type="entry name" value="DNA/RNA_pol_sf"/>
</dbReference>
<dbReference type="PANTHER" id="PTHR33568:SF3">
    <property type="entry name" value="DNA-DIRECTED DNA POLYMERASE"/>
    <property type="match status" value="1"/>
</dbReference>
<feature type="non-terminal residue" evidence="1">
    <location>
        <position position="193"/>
    </location>
</feature>
<dbReference type="GO" id="GO:0071897">
    <property type="term" value="P:DNA biosynthetic process"/>
    <property type="evidence" value="ECO:0007669"/>
    <property type="project" value="UniProtKB-ARBA"/>
</dbReference>
<dbReference type="PANTHER" id="PTHR33568">
    <property type="entry name" value="DNA POLYMERASE"/>
    <property type="match status" value="1"/>
</dbReference>
<reference evidence="1 2" key="1">
    <citation type="submission" date="2015-09" db="EMBL/GenBank/DDBJ databases">
        <title>Trachymyrmex cornetzi WGS genome.</title>
        <authorList>
            <person name="Nygaard S."/>
            <person name="Hu H."/>
            <person name="Boomsma J."/>
            <person name="Zhang G."/>
        </authorList>
    </citation>
    <scope>NUCLEOTIDE SEQUENCE [LARGE SCALE GENOMIC DNA]</scope>
    <source>
        <strain evidence="1">Tcor2-1</strain>
        <tissue evidence="1">Whole body</tissue>
    </source>
</reference>
<name>A0A151JMG6_9HYME</name>
<dbReference type="Gene3D" id="3.90.1600.10">
    <property type="entry name" value="Palm domain of DNA polymerase"/>
    <property type="match status" value="1"/>
</dbReference>
<evidence type="ECO:0000313" key="2">
    <source>
        <dbReference type="Proteomes" id="UP000078492"/>
    </source>
</evidence>
<dbReference type="EMBL" id="KQ978930">
    <property type="protein sequence ID" value="KYN27475.1"/>
    <property type="molecule type" value="Genomic_DNA"/>
</dbReference>
<proteinExistence type="predicted"/>
<evidence type="ECO:0000313" key="1">
    <source>
        <dbReference type="EMBL" id="KYN27475.1"/>
    </source>
</evidence>
<keyword evidence="2" id="KW-1185">Reference proteome</keyword>
<dbReference type="Proteomes" id="UP000078492">
    <property type="component" value="Unassembled WGS sequence"/>
</dbReference>
<feature type="non-terminal residue" evidence="1">
    <location>
        <position position="1"/>
    </location>
</feature>